<dbReference type="Proteomes" id="UP000194131">
    <property type="component" value="Unassembled WGS sequence"/>
</dbReference>
<evidence type="ECO:0000313" key="1">
    <source>
        <dbReference type="EMBL" id="OSX94779.1"/>
    </source>
</evidence>
<sequence>MIFVKRCEREIANEVTCFSWDFWHDGRLLIGGKDVEI</sequence>
<dbReference type="EMBL" id="MRWU01000003">
    <property type="protein sequence ID" value="OSX94779.1"/>
    <property type="molecule type" value="Genomic_DNA"/>
</dbReference>
<evidence type="ECO:0000313" key="2">
    <source>
        <dbReference type="Proteomes" id="UP000194131"/>
    </source>
</evidence>
<organism evidence="1 2">
    <name type="scientific">Bacillus mycoides</name>
    <dbReference type="NCBI Taxonomy" id="1405"/>
    <lineage>
        <taxon>Bacteria</taxon>
        <taxon>Bacillati</taxon>
        <taxon>Bacillota</taxon>
        <taxon>Bacilli</taxon>
        <taxon>Bacillales</taxon>
        <taxon>Bacillaceae</taxon>
        <taxon>Bacillus</taxon>
        <taxon>Bacillus cereus group</taxon>
    </lineage>
</organism>
<accession>A0AAP7WB19</accession>
<proteinExistence type="predicted"/>
<dbReference type="AlphaFoldDB" id="A0AAP7WB19"/>
<gene>
    <name evidence="1" type="ORF">S3E15_03377</name>
</gene>
<comment type="caution">
    <text evidence="1">The sequence shown here is derived from an EMBL/GenBank/DDBJ whole genome shotgun (WGS) entry which is preliminary data.</text>
</comment>
<protein>
    <submittedName>
        <fullName evidence="1">Uncharacterized protein</fullName>
    </submittedName>
</protein>
<reference evidence="1 2" key="1">
    <citation type="submission" date="2016-12" db="EMBL/GenBank/DDBJ databases">
        <title>Genome Sequences of Twelve Sporeforming Bacillus Species Isolated from Foods.</title>
        <authorList>
            <person name="De Jong A."/>
            <person name="Holsappel S."/>
            <person name="Kuipers O.P."/>
        </authorList>
    </citation>
    <scope>NUCLEOTIDE SEQUENCE [LARGE SCALE GENOMIC DNA]</scope>
    <source>
        <strain evidence="1 2">S3E15</strain>
    </source>
</reference>
<name>A0AAP7WB19_BACMY</name>